<evidence type="ECO:0000313" key="1">
    <source>
        <dbReference type="EMBL" id="MDB9440671.1"/>
    </source>
</evidence>
<keyword evidence="2" id="KW-1185">Reference proteome</keyword>
<organism evidence="1 2">
    <name type="scientific">Sphaerospermopsis kisseleviana CS-549</name>
    <dbReference type="NCBI Taxonomy" id="3021783"/>
    <lineage>
        <taxon>Bacteria</taxon>
        <taxon>Bacillati</taxon>
        <taxon>Cyanobacteriota</taxon>
        <taxon>Cyanophyceae</taxon>
        <taxon>Nostocales</taxon>
        <taxon>Aphanizomenonaceae</taxon>
        <taxon>Sphaerospermopsis</taxon>
        <taxon>Sphaerospermopsis kisseleviana</taxon>
    </lineage>
</organism>
<gene>
    <name evidence="1" type="ORF">PN497_04745</name>
</gene>
<accession>A0ABT4ZMQ0</accession>
<dbReference type="RefSeq" id="WP_272109717.1">
    <property type="nucleotide sequence ID" value="NZ_JAQMTI010000066.1"/>
</dbReference>
<evidence type="ECO:0008006" key="3">
    <source>
        <dbReference type="Google" id="ProtNLM"/>
    </source>
</evidence>
<proteinExistence type="predicted"/>
<dbReference type="Proteomes" id="UP001211711">
    <property type="component" value="Unassembled WGS sequence"/>
</dbReference>
<name>A0ABT4ZMQ0_9CYAN</name>
<comment type="caution">
    <text evidence="1">The sequence shown here is derived from an EMBL/GenBank/DDBJ whole genome shotgun (WGS) entry which is preliminary data.</text>
</comment>
<evidence type="ECO:0000313" key="2">
    <source>
        <dbReference type="Proteomes" id="UP001211711"/>
    </source>
</evidence>
<protein>
    <recommendedName>
        <fullName evidence="3">CopG-like ribbon-helix-helix domain-containing protein</fullName>
    </recommendedName>
</protein>
<dbReference type="EMBL" id="JAQMTI010000066">
    <property type="protein sequence ID" value="MDB9440671.1"/>
    <property type="molecule type" value="Genomic_DNA"/>
</dbReference>
<reference evidence="1 2" key="1">
    <citation type="submission" date="2023-01" db="EMBL/GenBank/DDBJ databases">
        <title>Genomes from the Australian National Cyanobacteria Reference Collection.</title>
        <authorList>
            <person name="Willis A."/>
            <person name="Lee E.M.F."/>
        </authorList>
    </citation>
    <scope>NUCLEOTIDE SEQUENCE [LARGE SCALE GENOMIC DNA]</scope>
    <source>
        <strain evidence="1 2">CS-549</strain>
    </source>
</reference>
<sequence>MQRSRTIACASCVSPNCYQLGKLSFVEKDGNQRGAECEYWTYRFGESSEIRNKSVPLRETFNLTLQLPSRLQPLIQDAAKQSDLAVIEWVARLVEDAISKNNSSQNIDKPNSTDIAVSEVI</sequence>